<evidence type="ECO:0000313" key="2">
    <source>
        <dbReference type="Proteomes" id="UP000004524"/>
    </source>
</evidence>
<sequence>MGAVLIHNGKDAAQIVREGKISFHHAVFLNDDGVAVKVIELAWFAIFCNLFVFPGIDCCPDIRTFVRQLRISSFLIRAIDKVLLRLLPASSIS</sequence>
<evidence type="ECO:0000313" key="1">
    <source>
        <dbReference type="EMBL" id="EFI72368.1"/>
    </source>
</evidence>
<name>D8DW33_9BACT</name>
<protein>
    <submittedName>
        <fullName evidence="1">Uncharacterized protein</fullName>
    </submittedName>
</protein>
<reference evidence="1 2" key="1">
    <citation type="journal article" date="2010" name="Microb. Ecol.">
        <title>Comparative genome analysis of Prevotella ruminicola and Prevotella bryantii: insights into their environmental niche.</title>
        <authorList>
            <consortium name="North American Consortium for Rumen Bacteria"/>
            <person name="Purushe J."/>
            <person name="Fouts D.E."/>
            <person name="Morrison M."/>
            <person name="White B.A."/>
            <person name="Mackie R.I."/>
            <person name="Coutinho P.M."/>
            <person name="Henrissat B."/>
            <person name="Nelson K.E."/>
        </authorList>
    </citation>
    <scope>NUCLEOTIDE SEQUENCE [LARGE SCALE GENOMIC DNA]</scope>
    <source>
        <strain evidence="1 2">B14</strain>
    </source>
</reference>
<dbReference type="Proteomes" id="UP000004524">
    <property type="component" value="Unassembled WGS sequence"/>
</dbReference>
<accession>D8DW33</accession>
<keyword evidence="2" id="KW-1185">Reference proteome</keyword>
<gene>
    <name evidence="1" type="ORF">PBR_0894</name>
</gene>
<proteinExistence type="predicted"/>
<comment type="caution">
    <text evidence="1">The sequence shown here is derived from an EMBL/GenBank/DDBJ whole genome shotgun (WGS) entry which is preliminary data.</text>
</comment>
<dbReference type="AlphaFoldDB" id="D8DW33"/>
<dbReference type="EMBL" id="ADWO01000048">
    <property type="protein sequence ID" value="EFI72368.1"/>
    <property type="molecule type" value="Genomic_DNA"/>
</dbReference>
<organism evidence="1 2">
    <name type="scientific">Segatella baroniae B14</name>
    <dbReference type="NCBI Taxonomy" id="752555"/>
    <lineage>
        <taxon>Bacteria</taxon>
        <taxon>Pseudomonadati</taxon>
        <taxon>Bacteroidota</taxon>
        <taxon>Bacteroidia</taxon>
        <taxon>Bacteroidales</taxon>
        <taxon>Prevotellaceae</taxon>
        <taxon>Segatella</taxon>
    </lineage>
</organism>